<evidence type="ECO:0000313" key="7">
    <source>
        <dbReference type="Proteomes" id="UP001597393"/>
    </source>
</evidence>
<proteinExistence type="predicted"/>
<feature type="modified residue" description="4-aspartylphosphate" evidence="3">
    <location>
        <position position="54"/>
    </location>
</feature>
<sequence length="216" mass="24340">MRIILADDHRVVRNGLKLLLETQPNVQIIGEATNGEEVLAILEDNANVDVLLTDMNMHGVGGKELMSTMAERYPNVKVAFLSMVDSEIEIKAVFDLGAKAYLLKNADYDELLFALGHIMKGHTYLSSELSFRLLMSNRPTVSKIDAKQVLQELDLSGREFDVLQLLVDGHTTKEIADKLFISKRTVEGHRQKLLEKTNSKNYVELIRFSIDKQLIA</sequence>
<dbReference type="EMBL" id="JBHUMA010000006">
    <property type="protein sequence ID" value="MFD2598821.1"/>
    <property type="molecule type" value="Genomic_DNA"/>
</dbReference>
<evidence type="ECO:0000256" key="1">
    <source>
        <dbReference type="ARBA" id="ARBA00022553"/>
    </source>
</evidence>
<dbReference type="CDD" id="cd17535">
    <property type="entry name" value="REC_NarL-like"/>
    <property type="match status" value="1"/>
</dbReference>
<evidence type="ECO:0000256" key="3">
    <source>
        <dbReference type="PROSITE-ProRule" id="PRU00169"/>
    </source>
</evidence>
<evidence type="ECO:0000259" key="4">
    <source>
        <dbReference type="PROSITE" id="PS50043"/>
    </source>
</evidence>
<dbReference type="InterPro" id="IPR039420">
    <property type="entry name" value="WalR-like"/>
</dbReference>
<dbReference type="PROSITE" id="PS50043">
    <property type="entry name" value="HTH_LUXR_2"/>
    <property type="match status" value="1"/>
</dbReference>
<dbReference type="CDD" id="cd06170">
    <property type="entry name" value="LuxR_C_like"/>
    <property type="match status" value="1"/>
</dbReference>
<dbReference type="PRINTS" id="PR00038">
    <property type="entry name" value="HTHLUXR"/>
</dbReference>
<organism evidence="6 7">
    <name type="scientific">Sphingobacterium corticis</name>
    <dbReference type="NCBI Taxonomy" id="1812823"/>
    <lineage>
        <taxon>Bacteria</taxon>
        <taxon>Pseudomonadati</taxon>
        <taxon>Bacteroidota</taxon>
        <taxon>Sphingobacteriia</taxon>
        <taxon>Sphingobacteriales</taxon>
        <taxon>Sphingobacteriaceae</taxon>
        <taxon>Sphingobacterium</taxon>
    </lineage>
</organism>
<keyword evidence="1 3" id="KW-0597">Phosphoprotein</keyword>
<gene>
    <name evidence="6" type="ORF">ACFSQ3_07635</name>
</gene>
<dbReference type="InterPro" id="IPR011006">
    <property type="entry name" value="CheY-like_superfamily"/>
</dbReference>
<keyword evidence="7" id="KW-1185">Reference proteome</keyword>
<dbReference type="Pfam" id="PF00072">
    <property type="entry name" value="Response_reg"/>
    <property type="match status" value="1"/>
</dbReference>
<dbReference type="SUPFAM" id="SSF52172">
    <property type="entry name" value="CheY-like"/>
    <property type="match status" value="1"/>
</dbReference>
<feature type="domain" description="Response regulatory" evidence="5">
    <location>
        <begin position="2"/>
        <end position="119"/>
    </location>
</feature>
<dbReference type="PROSITE" id="PS50110">
    <property type="entry name" value="RESPONSE_REGULATORY"/>
    <property type="match status" value="1"/>
</dbReference>
<dbReference type="SMART" id="SM00421">
    <property type="entry name" value="HTH_LUXR"/>
    <property type="match status" value="1"/>
</dbReference>
<dbReference type="InterPro" id="IPR016032">
    <property type="entry name" value="Sig_transdc_resp-reg_C-effctor"/>
</dbReference>
<comment type="caution">
    <text evidence="6">The sequence shown here is derived from an EMBL/GenBank/DDBJ whole genome shotgun (WGS) entry which is preliminary data.</text>
</comment>
<name>A0ABW5NI69_9SPHI</name>
<feature type="domain" description="HTH luxR-type" evidence="4">
    <location>
        <begin position="148"/>
        <end position="213"/>
    </location>
</feature>
<dbReference type="SMART" id="SM00448">
    <property type="entry name" value="REC"/>
    <property type="match status" value="1"/>
</dbReference>
<dbReference type="RefSeq" id="WP_380868952.1">
    <property type="nucleotide sequence ID" value="NZ_JBHUMA010000006.1"/>
</dbReference>
<evidence type="ECO:0000313" key="6">
    <source>
        <dbReference type="EMBL" id="MFD2598821.1"/>
    </source>
</evidence>
<dbReference type="InterPro" id="IPR001789">
    <property type="entry name" value="Sig_transdc_resp-reg_receiver"/>
</dbReference>
<dbReference type="InterPro" id="IPR000792">
    <property type="entry name" value="Tscrpt_reg_LuxR_C"/>
</dbReference>
<dbReference type="PANTHER" id="PTHR43214">
    <property type="entry name" value="TWO-COMPONENT RESPONSE REGULATOR"/>
    <property type="match status" value="1"/>
</dbReference>
<accession>A0ABW5NI69</accession>
<dbReference type="SUPFAM" id="SSF46894">
    <property type="entry name" value="C-terminal effector domain of the bipartite response regulators"/>
    <property type="match status" value="1"/>
</dbReference>
<evidence type="ECO:0000259" key="5">
    <source>
        <dbReference type="PROSITE" id="PS50110"/>
    </source>
</evidence>
<dbReference type="Pfam" id="PF00196">
    <property type="entry name" value="GerE"/>
    <property type="match status" value="1"/>
</dbReference>
<reference evidence="7" key="1">
    <citation type="journal article" date="2019" name="Int. J. Syst. Evol. Microbiol.">
        <title>The Global Catalogue of Microorganisms (GCM) 10K type strain sequencing project: providing services to taxonomists for standard genome sequencing and annotation.</title>
        <authorList>
            <consortium name="The Broad Institute Genomics Platform"/>
            <consortium name="The Broad Institute Genome Sequencing Center for Infectious Disease"/>
            <person name="Wu L."/>
            <person name="Ma J."/>
        </authorList>
    </citation>
    <scope>NUCLEOTIDE SEQUENCE [LARGE SCALE GENOMIC DNA]</scope>
    <source>
        <strain evidence="7">KCTC 42248</strain>
    </source>
</reference>
<dbReference type="InterPro" id="IPR058245">
    <property type="entry name" value="NreC/VraR/RcsB-like_REC"/>
</dbReference>
<evidence type="ECO:0000256" key="2">
    <source>
        <dbReference type="ARBA" id="ARBA00023125"/>
    </source>
</evidence>
<keyword evidence="2" id="KW-0238">DNA-binding</keyword>
<dbReference type="Gene3D" id="3.40.50.2300">
    <property type="match status" value="1"/>
</dbReference>
<protein>
    <submittedName>
        <fullName evidence="6">Response regulator</fullName>
    </submittedName>
</protein>
<dbReference type="Proteomes" id="UP001597393">
    <property type="component" value="Unassembled WGS sequence"/>
</dbReference>
<dbReference type="PANTHER" id="PTHR43214:SF43">
    <property type="entry name" value="TWO-COMPONENT RESPONSE REGULATOR"/>
    <property type="match status" value="1"/>
</dbReference>